<evidence type="ECO:0000256" key="1">
    <source>
        <dbReference type="SAM" id="MobiDB-lite"/>
    </source>
</evidence>
<sequence length="58" mass="6402">VVDIPNACVSIYLPTDIFKRPIHPQGVPARTRTEARTPHAPGEPQIQETQVRWGGTQA</sequence>
<reference evidence="2" key="1">
    <citation type="submission" date="2020-02" db="EMBL/GenBank/DDBJ databases">
        <authorList>
            <person name="Meier V. D."/>
        </authorList>
    </citation>
    <scope>NUCLEOTIDE SEQUENCE</scope>
    <source>
        <strain evidence="2">AVDCRST_MAG12</strain>
    </source>
</reference>
<feature type="non-terminal residue" evidence="2">
    <location>
        <position position="1"/>
    </location>
</feature>
<feature type="compositionally biased region" description="Polar residues" evidence="1">
    <location>
        <begin position="46"/>
        <end position="58"/>
    </location>
</feature>
<organism evidence="2">
    <name type="scientific">uncultured Rubrobacteraceae bacterium</name>
    <dbReference type="NCBI Taxonomy" id="349277"/>
    <lineage>
        <taxon>Bacteria</taxon>
        <taxon>Bacillati</taxon>
        <taxon>Actinomycetota</taxon>
        <taxon>Rubrobacteria</taxon>
        <taxon>Rubrobacterales</taxon>
        <taxon>Rubrobacteraceae</taxon>
        <taxon>environmental samples</taxon>
    </lineage>
</organism>
<gene>
    <name evidence="2" type="ORF">AVDCRST_MAG12-311</name>
</gene>
<dbReference type="AlphaFoldDB" id="A0A6J4R761"/>
<proteinExistence type="predicted"/>
<dbReference type="EMBL" id="CADCVK010000047">
    <property type="protein sequence ID" value="CAA9466000.1"/>
    <property type="molecule type" value="Genomic_DNA"/>
</dbReference>
<name>A0A6J4R761_9ACTN</name>
<evidence type="ECO:0000313" key="2">
    <source>
        <dbReference type="EMBL" id="CAA9466000.1"/>
    </source>
</evidence>
<feature type="region of interest" description="Disordered" evidence="1">
    <location>
        <begin position="22"/>
        <end position="58"/>
    </location>
</feature>
<accession>A0A6J4R761</accession>
<protein>
    <submittedName>
        <fullName evidence="2">Uncharacterized protein</fullName>
    </submittedName>
</protein>